<evidence type="ECO:0000313" key="2">
    <source>
        <dbReference type="Proteomes" id="UP000177501"/>
    </source>
</evidence>
<proteinExistence type="predicted"/>
<name>A0A1F8B6K7_9BACT</name>
<dbReference type="AlphaFoldDB" id="A0A1F8B6K7"/>
<evidence type="ECO:0008006" key="3">
    <source>
        <dbReference type="Google" id="ProtNLM"/>
    </source>
</evidence>
<sequence length="247" mass="28937">MNEVEDTTIKSIRAIIDSTKLSYAKIVKTNLSTGEFKINYNFINKIRLRFLRLGLKFYLYKPPRYEDDAILFIIENYHSKLCLKILPDVWIATGEHARTSKFFETISASTKYLPRVYFSKIDRDSKSICYLYIYVEGVTISEIINNVNKKQKSKILLSLSDCLTELVIKCKLDVNFNDMNDFIIDPENTRSIMLIDYNSFFQPSTVLDPDDLLRMVKRRALKTLSKSGFDRKEIYKTLYGVTKENKY</sequence>
<dbReference type="EMBL" id="MGHA01000031">
    <property type="protein sequence ID" value="OGM59550.1"/>
    <property type="molecule type" value="Genomic_DNA"/>
</dbReference>
<organism evidence="1 2">
    <name type="scientific">Candidatus Woesebacteria bacterium RIFCSPLOWO2_01_FULL_37_19</name>
    <dbReference type="NCBI Taxonomy" id="1802514"/>
    <lineage>
        <taxon>Bacteria</taxon>
        <taxon>Candidatus Woeseibacteriota</taxon>
    </lineage>
</organism>
<evidence type="ECO:0000313" key="1">
    <source>
        <dbReference type="EMBL" id="OGM59550.1"/>
    </source>
</evidence>
<accession>A0A1F8B6K7</accession>
<reference evidence="1 2" key="1">
    <citation type="journal article" date="2016" name="Nat. Commun.">
        <title>Thousands of microbial genomes shed light on interconnected biogeochemical processes in an aquifer system.</title>
        <authorList>
            <person name="Anantharaman K."/>
            <person name="Brown C.T."/>
            <person name="Hug L.A."/>
            <person name="Sharon I."/>
            <person name="Castelle C.J."/>
            <person name="Probst A.J."/>
            <person name="Thomas B.C."/>
            <person name="Singh A."/>
            <person name="Wilkins M.J."/>
            <person name="Karaoz U."/>
            <person name="Brodie E.L."/>
            <person name="Williams K.H."/>
            <person name="Hubbard S.S."/>
            <person name="Banfield J.F."/>
        </authorList>
    </citation>
    <scope>NUCLEOTIDE SEQUENCE [LARGE SCALE GENOMIC DNA]</scope>
</reference>
<dbReference type="STRING" id="1802514.A2955_01260"/>
<comment type="caution">
    <text evidence="1">The sequence shown here is derived from an EMBL/GenBank/DDBJ whole genome shotgun (WGS) entry which is preliminary data.</text>
</comment>
<gene>
    <name evidence="1" type="ORF">A2955_01260</name>
</gene>
<protein>
    <recommendedName>
        <fullName evidence="3">Protein kinase domain-containing protein</fullName>
    </recommendedName>
</protein>
<dbReference type="Proteomes" id="UP000177501">
    <property type="component" value="Unassembled WGS sequence"/>
</dbReference>